<feature type="compositionally biased region" description="Polar residues" evidence="1">
    <location>
        <begin position="1"/>
        <end position="18"/>
    </location>
</feature>
<feature type="compositionally biased region" description="Low complexity" evidence="1">
    <location>
        <begin position="103"/>
        <end position="123"/>
    </location>
</feature>
<dbReference type="RefSeq" id="WP_368008867.1">
    <property type="nucleotide sequence ID" value="NZ_JAMXFF010000049.1"/>
</dbReference>
<dbReference type="Proteomes" id="UP001525890">
    <property type="component" value="Unassembled WGS sequence"/>
</dbReference>
<evidence type="ECO:0000313" key="3">
    <source>
        <dbReference type="Proteomes" id="UP001525890"/>
    </source>
</evidence>
<accession>A0ABT2MXB2</accession>
<protein>
    <submittedName>
        <fullName evidence="2">Uncharacterized protein</fullName>
    </submittedName>
</protein>
<evidence type="ECO:0000256" key="1">
    <source>
        <dbReference type="SAM" id="MobiDB-lite"/>
    </source>
</evidence>
<gene>
    <name evidence="2" type="ORF">NG799_24090</name>
</gene>
<reference evidence="2 3" key="1">
    <citation type="journal article" date="2022" name="Front. Microbiol.">
        <title>High genomic differentiation and limited gene flow indicate recent cryptic speciation within the genus Laspinema (cyanobacteria).</title>
        <authorList>
            <person name="Stanojkovic A."/>
            <person name="Skoupy S."/>
            <person name="Skaloud P."/>
            <person name="Dvorak P."/>
        </authorList>
    </citation>
    <scope>NUCLEOTIDE SEQUENCE [LARGE SCALE GENOMIC DNA]</scope>
    <source>
        <strain evidence="2 3">D2a</strain>
    </source>
</reference>
<organism evidence="2 3">
    <name type="scientific">Laspinema palackyanum D2a</name>
    <dbReference type="NCBI Taxonomy" id="2953684"/>
    <lineage>
        <taxon>Bacteria</taxon>
        <taxon>Bacillati</taxon>
        <taxon>Cyanobacteriota</taxon>
        <taxon>Cyanophyceae</taxon>
        <taxon>Oscillatoriophycideae</taxon>
        <taxon>Oscillatoriales</taxon>
        <taxon>Laspinemataceae</taxon>
        <taxon>Laspinema</taxon>
        <taxon>Laspinema palackyanum</taxon>
    </lineage>
</organism>
<name>A0ABT2MXB2_9CYAN</name>
<feature type="region of interest" description="Disordered" evidence="1">
    <location>
        <begin position="1"/>
        <end position="26"/>
    </location>
</feature>
<proteinExistence type="predicted"/>
<feature type="region of interest" description="Disordered" evidence="1">
    <location>
        <begin position="103"/>
        <end position="129"/>
    </location>
</feature>
<dbReference type="EMBL" id="JAMXFF010000049">
    <property type="protein sequence ID" value="MCT7969401.1"/>
    <property type="molecule type" value="Genomic_DNA"/>
</dbReference>
<comment type="caution">
    <text evidence="2">The sequence shown here is derived from an EMBL/GenBank/DDBJ whole genome shotgun (WGS) entry which is preliminary data.</text>
</comment>
<sequence>MSSQELASKPTNSVSSTVPEAEETPKAPQSLALQLLCAVGVLGFSGYMFSSWQQTLAQHSLAQQAQAATPVVEEAPAMAPVEAQVQPSVTQPAMTATTAPITPEVAPTVPAPVPMVTEPTTTPGITDPATMTTLGEKLYEQIDGSWKSYPTFTSNLVYQVQVQRDGAIAGYDSLNKPAQDHLAETPLPELTSTSATLAESSTQPQAKFLVLLMPSGTLEISPWVGN</sequence>
<keyword evidence="3" id="KW-1185">Reference proteome</keyword>
<evidence type="ECO:0000313" key="2">
    <source>
        <dbReference type="EMBL" id="MCT7969401.1"/>
    </source>
</evidence>